<protein>
    <submittedName>
        <fullName evidence="2">Sulfurase</fullName>
    </submittedName>
</protein>
<evidence type="ECO:0000313" key="3">
    <source>
        <dbReference type="Proteomes" id="UP000467322"/>
    </source>
</evidence>
<sequence length="195" mass="20940">MPDMFDKAPFDARVTYLGHVPDRDAALAATAQGAAELTFAGIEGEDHGGLTRPACSRVKMLHPRGTEIRNTRQLSILSAEELGQIAENMGVERLDPAWIGASLVVEGIPDFSHVPPGSRLQGPDGVTLAIDMINHPCTLAGRSVEEYLPGYGAKFKPAAMDLRGVTAWVEREGRLALGDALTLFVPTQRGWDPTP</sequence>
<dbReference type="GO" id="GO:0030170">
    <property type="term" value="F:pyridoxal phosphate binding"/>
    <property type="evidence" value="ECO:0007669"/>
    <property type="project" value="InterPro"/>
</dbReference>
<evidence type="ECO:0000313" key="2">
    <source>
        <dbReference type="EMBL" id="MZR14096.1"/>
    </source>
</evidence>
<dbReference type="GO" id="GO:0030151">
    <property type="term" value="F:molybdenum ion binding"/>
    <property type="evidence" value="ECO:0007669"/>
    <property type="project" value="InterPro"/>
</dbReference>
<reference evidence="2 3" key="1">
    <citation type="submission" date="2019-12" db="EMBL/GenBank/DDBJ databases">
        <title>Maritimibacter sp. nov. sp. isolated from sea sand.</title>
        <authorList>
            <person name="Kim J."/>
            <person name="Jeong S.E."/>
            <person name="Jung H.S."/>
            <person name="Jeon C.O."/>
        </authorList>
    </citation>
    <scope>NUCLEOTIDE SEQUENCE [LARGE SCALE GENOMIC DNA]</scope>
    <source>
        <strain evidence="2 3">DP07</strain>
    </source>
</reference>
<dbReference type="RefSeq" id="WP_161352216.1">
    <property type="nucleotide sequence ID" value="NZ_WTUX01000017.1"/>
</dbReference>
<dbReference type="InterPro" id="IPR011037">
    <property type="entry name" value="Pyrv_Knase-like_insert_dom_sf"/>
</dbReference>
<dbReference type="PROSITE" id="PS51340">
    <property type="entry name" value="MOSC"/>
    <property type="match status" value="1"/>
</dbReference>
<dbReference type="Proteomes" id="UP000467322">
    <property type="component" value="Unassembled WGS sequence"/>
</dbReference>
<dbReference type="SUPFAM" id="SSF50800">
    <property type="entry name" value="PK beta-barrel domain-like"/>
    <property type="match status" value="1"/>
</dbReference>
<dbReference type="GO" id="GO:0003824">
    <property type="term" value="F:catalytic activity"/>
    <property type="evidence" value="ECO:0007669"/>
    <property type="project" value="InterPro"/>
</dbReference>
<accession>A0A845M3F7</accession>
<proteinExistence type="predicted"/>
<evidence type="ECO:0000259" key="1">
    <source>
        <dbReference type="PROSITE" id="PS51340"/>
    </source>
</evidence>
<comment type="caution">
    <text evidence="2">The sequence shown here is derived from an EMBL/GenBank/DDBJ whole genome shotgun (WGS) entry which is preliminary data.</text>
</comment>
<dbReference type="PANTHER" id="PTHR36930">
    <property type="entry name" value="METAL-SULFUR CLUSTER BIOSYNTHESIS PROTEINS YUAD-RELATED"/>
    <property type="match status" value="1"/>
</dbReference>
<dbReference type="EMBL" id="WTUX01000017">
    <property type="protein sequence ID" value="MZR14096.1"/>
    <property type="molecule type" value="Genomic_DNA"/>
</dbReference>
<gene>
    <name evidence="2" type="ORF">GQE99_13825</name>
</gene>
<feature type="domain" description="MOSC" evidence="1">
    <location>
        <begin position="29"/>
        <end position="184"/>
    </location>
</feature>
<dbReference type="AlphaFoldDB" id="A0A845M3F7"/>
<organism evidence="2 3">
    <name type="scientific">Maritimibacter harenae</name>
    <dbReference type="NCBI Taxonomy" id="2606218"/>
    <lineage>
        <taxon>Bacteria</taxon>
        <taxon>Pseudomonadati</taxon>
        <taxon>Pseudomonadota</taxon>
        <taxon>Alphaproteobacteria</taxon>
        <taxon>Rhodobacterales</taxon>
        <taxon>Roseobacteraceae</taxon>
        <taxon>Maritimibacter</taxon>
    </lineage>
</organism>
<keyword evidence="3" id="KW-1185">Reference proteome</keyword>
<dbReference type="Gene3D" id="2.40.33.20">
    <property type="entry name" value="PK beta-barrel domain-like"/>
    <property type="match status" value="1"/>
</dbReference>
<dbReference type="Pfam" id="PF03473">
    <property type="entry name" value="MOSC"/>
    <property type="match status" value="1"/>
</dbReference>
<dbReference type="InterPro" id="IPR052716">
    <property type="entry name" value="MOSC_domain"/>
</dbReference>
<name>A0A845M3F7_9RHOB</name>
<dbReference type="InterPro" id="IPR005302">
    <property type="entry name" value="MoCF_Sase_C"/>
</dbReference>
<dbReference type="PANTHER" id="PTHR36930:SF1">
    <property type="entry name" value="MOSC DOMAIN-CONTAINING PROTEIN"/>
    <property type="match status" value="1"/>
</dbReference>